<gene>
    <name evidence="1" type="ORF">H9816_06575</name>
</gene>
<sequence length="93" mass="10398">MTTAIHTELATLAKEIFAHIAQLGGECDTFEVYADDYSADVRYTATIGEDKGDYWTAPSWWIEDEKIEVLAAYDGDGDEDKEATSLLQNMLNE</sequence>
<proteinExistence type="predicted"/>
<comment type="caution">
    <text evidence="1">The sequence shown here is derived from an EMBL/GenBank/DDBJ whole genome shotgun (WGS) entry which is preliminary data.</text>
</comment>
<organism evidence="1 2">
    <name type="scientific">Candidatus Tidjanibacter faecipullorum</name>
    <dbReference type="NCBI Taxonomy" id="2838766"/>
    <lineage>
        <taxon>Bacteria</taxon>
        <taxon>Pseudomonadati</taxon>
        <taxon>Bacteroidota</taxon>
        <taxon>Bacteroidia</taxon>
        <taxon>Bacteroidales</taxon>
        <taxon>Rikenellaceae</taxon>
        <taxon>Tidjanibacter</taxon>
    </lineage>
</organism>
<accession>A0A9D2DEK8</accession>
<dbReference type="AlphaFoldDB" id="A0A9D2DEK8"/>
<reference evidence="1" key="1">
    <citation type="journal article" date="2021" name="PeerJ">
        <title>Extensive microbial diversity within the chicken gut microbiome revealed by metagenomics and culture.</title>
        <authorList>
            <person name="Gilroy R."/>
            <person name="Ravi A."/>
            <person name="Getino M."/>
            <person name="Pursley I."/>
            <person name="Horton D.L."/>
            <person name="Alikhan N.F."/>
            <person name="Baker D."/>
            <person name="Gharbi K."/>
            <person name="Hall N."/>
            <person name="Watson M."/>
            <person name="Adriaenssens E.M."/>
            <person name="Foster-Nyarko E."/>
            <person name="Jarju S."/>
            <person name="Secka A."/>
            <person name="Antonio M."/>
            <person name="Oren A."/>
            <person name="Chaudhuri R.R."/>
            <person name="La Ragione R."/>
            <person name="Hildebrand F."/>
            <person name="Pallen M.J."/>
        </authorList>
    </citation>
    <scope>NUCLEOTIDE SEQUENCE</scope>
    <source>
        <strain evidence="1">ChiHjej11B10-19426</strain>
    </source>
</reference>
<evidence type="ECO:0000313" key="1">
    <source>
        <dbReference type="EMBL" id="HIZ15558.1"/>
    </source>
</evidence>
<evidence type="ECO:0000313" key="2">
    <source>
        <dbReference type="Proteomes" id="UP000824014"/>
    </source>
</evidence>
<name>A0A9D2DEK8_9BACT</name>
<dbReference type="EMBL" id="DXCC01000021">
    <property type="protein sequence ID" value="HIZ15558.1"/>
    <property type="molecule type" value="Genomic_DNA"/>
</dbReference>
<protein>
    <submittedName>
        <fullName evidence="1">Uncharacterized protein</fullName>
    </submittedName>
</protein>
<reference evidence="1" key="2">
    <citation type="submission" date="2021-04" db="EMBL/GenBank/DDBJ databases">
        <authorList>
            <person name="Gilroy R."/>
        </authorList>
    </citation>
    <scope>NUCLEOTIDE SEQUENCE</scope>
    <source>
        <strain evidence="1">ChiHjej11B10-19426</strain>
    </source>
</reference>
<dbReference type="Proteomes" id="UP000824014">
    <property type="component" value="Unassembled WGS sequence"/>
</dbReference>